<proteinExistence type="predicted"/>
<dbReference type="EMBL" id="NBAG03000215">
    <property type="protein sequence ID" value="PNI83093.1"/>
    <property type="molecule type" value="Genomic_DNA"/>
</dbReference>
<evidence type="ECO:0000313" key="1">
    <source>
        <dbReference type="EMBL" id="PNI83093.1"/>
    </source>
</evidence>
<gene>
    <name evidence="1" type="ORF">CK820_G0003646</name>
</gene>
<comment type="caution">
    <text evidence="1">The sequence shown here is derived from an EMBL/GenBank/DDBJ whole genome shotgun (WGS) entry which is preliminary data.</text>
</comment>
<protein>
    <submittedName>
        <fullName evidence="1">ABRAXAS1 isoform 8</fullName>
    </submittedName>
</protein>
<reference evidence="1 2" key="1">
    <citation type="submission" date="2017-12" db="EMBL/GenBank/DDBJ databases">
        <title>High-resolution comparative analysis of great ape genomes.</title>
        <authorList>
            <person name="Pollen A."/>
            <person name="Hastie A."/>
            <person name="Hormozdiari F."/>
            <person name="Dougherty M."/>
            <person name="Liu R."/>
            <person name="Chaisson M."/>
            <person name="Hoppe E."/>
            <person name="Hill C."/>
            <person name="Pang A."/>
            <person name="Hillier L."/>
            <person name="Baker C."/>
            <person name="Armstrong J."/>
            <person name="Shendure J."/>
            <person name="Paten B."/>
            <person name="Wilson R."/>
            <person name="Chao H."/>
            <person name="Schneider V."/>
            <person name="Ventura M."/>
            <person name="Kronenberg Z."/>
            <person name="Murali S."/>
            <person name="Gordon D."/>
            <person name="Cantsilieris S."/>
            <person name="Munson K."/>
            <person name="Nelson B."/>
            <person name="Raja A."/>
            <person name="Underwood J."/>
            <person name="Diekhans M."/>
            <person name="Fiddes I."/>
            <person name="Haussler D."/>
            <person name="Eichler E."/>
        </authorList>
    </citation>
    <scope>NUCLEOTIDE SEQUENCE [LARGE SCALE GENOMIC DNA]</scope>
    <source>
        <strain evidence="1">Yerkes chimp pedigree #C0471</strain>
    </source>
</reference>
<dbReference type="Proteomes" id="UP000236370">
    <property type="component" value="Unassembled WGS sequence"/>
</dbReference>
<evidence type="ECO:0000313" key="2">
    <source>
        <dbReference type="Proteomes" id="UP000236370"/>
    </source>
</evidence>
<organism evidence="1 2">
    <name type="scientific">Pan troglodytes</name>
    <name type="common">Chimpanzee</name>
    <dbReference type="NCBI Taxonomy" id="9598"/>
    <lineage>
        <taxon>Eukaryota</taxon>
        <taxon>Metazoa</taxon>
        <taxon>Chordata</taxon>
        <taxon>Craniata</taxon>
        <taxon>Vertebrata</taxon>
        <taxon>Euteleostomi</taxon>
        <taxon>Mammalia</taxon>
        <taxon>Eutheria</taxon>
        <taxon>Euarchontoglires</taxon>
        <taxon>Primates</taxon>
        <taxon>Haplorrhini</taxon>
        <taxon>Catarrhini</taxon>
        <taxon>Hominidae</taxon>
        <taxon>Pan</taxon>
    </lineage>
</organism>
<dbReference type="SMR" id="A0A2J8PGF3"/>
<name>A0A2J8PGF3_PANTR</name>
<dbReference type="AlphaFoldDB" id="A0A2J8PGF3"/>
<sequence length="37" mass="3781">MEGESTSAVLSGFVLGALAFQHLNTDSDTVGRGGSRL</sequence>
<accession>A0A2J8PGF3</accession>